<name>A0ACC1M8J4_9FUNG</name>
<gene>
    <name evidence="1" type="ORF">IWW38_000741</name>
</gene>
<evidence type="ECO:0000313" key="2">
    <source>
        <dbReference type="Proteomes" id="UP001139981"/>
    </source>
</evidence>
<dbReference type="Proteomes" id="UP001139981">
    <property type="component" value="Unassembled WGS sequence"/>
</dbReference>
<accession>A0ACC1M8J4</accession>
<keyword evidence="2" id="KW-1185">Reference proteome</keyword>
<reference evidence="1" key="1">
    <citation type="submission" date="2022-07" db="EMBL/GenBank/DDBJ databases">
        <title>Phylogenomic reconstructions and comparative analyses of Kickxellomycotina fungi.</title>
        <authorList>
            <person name="Reynolds N.K."/>
            <person name="Stajich J.E."/>
            <person name="Barry K."/>
            <person name="Grigoriev I.V."/>
            <person name="Crous P."/>
            <person name="Smith M.E."/>
        </authorList>
    </citation>
    <scope>NUCLEOTIDE SEQUENCE</scope>
    <source>
        <strain evidence="1">CBS 190363</strain>
    </source>
</reference>
<evidence type="ECO:0000313" key="1">
    <source>
        <dbReference type="EMBL" id="KAJ2899943.1"/>
    </source>
</evidence>
<proteinExistence type="predicted"/>
<protein>
    <submittedName>
        <fullName evidence="1">Uncharacterized protein</fullName>
    </submittedName>
</protein>
<organism evidence="1 2">
    <name type="scientific">Coemansia aciculifera</name>
    <dbReference type="NCBI Taxonomy" id="417176"/>
    <lineage>
        <taxon>Eukaryota</taxon>
        <taxon>Fungi</taxon>
        <taxon>Fungi incertae sedis</taxon>
        <taxon>Zoopagomycota</taxon>
        <taxon>Kickxellomycotina</taxon>
        <taxon>Kickxellomycetes</taxon>
        <taxon>Kickxellales</taxon>
        <taxon>Kickxellaceae</taxon>
        <taxon>Coemansia</taxon>
    </lineage>
</organism>
<sequence length="713" mass="78913">MRLAQILLGTLLASFGRAGAQGAPVGEKSHILDKNNFDFKTSTGTWIIKHYSPNCHHCLRFQPKWDAVVTQQAISLSAQDVHFGEIDCLENQELCSQNQALAWPTVAVFRASKRLASLEGDKSEQELSDFVKRSIVEATADVSNAVVSVVARKYDANSIVLDQSNFTEATKSGTWIVKHYSPVCPHCLKMAPEWVKMTDELAKQMADDQILFGQVDCPANKKICEENHVDGYPTVNVYIDGKYIEEMAVKYIYDAMKGYVLKLPERIKRGEFVKSAEPPAPLSTSGPEDASNASNDVAEEYNPYGEVVTLTKDNFVDKTSSGPWFVKFYAPWCTHCQHLAPIWTQLGASTKGKVNIAHINCDDASALCSKYNVQGYPTLKLLWEGESTDFKGARDLSSLEAFVENVMAKPSIVQSIDDLKRAQKVADVVYVFAYDKADTSAKTKAALAHVKTNAQKMFLSRQLNIVADAALARQALATDSLVLPTLVALKDGKTVNFGGALTNDDQLHEWFYAERFPMLPELSRENSDALFYDSDYLVLVILDTERGVDYVNHYRDAARDAAIEYNKSFGSAGGSGKAKGAVRFAWVDGNKWASYVDRVFRIRHDNWPAIVIARPSEDQFFTTDVKGAPIEPSKKGVLLAVRAVLDGKLKAQSTNSIIVRGAHGLVWAVKSVWALLFGTILRVFVTVTGLCGVVYYLRKRNKQTEAHTLVKGD</sequence>
<comment type="caution">
    <text evidence="1">The sequence shown here is derived from an EMBL/GenBank/DDBJ whole genome shotgun (WGS) entry which is preliminary data.</text>
</comment>
<dbReference type="EMBL" id="JANBVB010000014">
    <property type="protein sequence ID" value="KAJ2899943.1"/>
    <property type="molecule type" value="Genomic_DNA"/>
</dbReference>